<reference evidence="19 20" key="1">
    <citation type="submission" date="2023-07" db="EMBL/GenBank/DDBJ databases">
        <title>Functional and genomic diversity of the sorghum phyllosphere microbiome.</title>
        <authorList>
            <person name="Shade A."/>
        </authorList>
    </citation>
    <scope>NUCLEOTIDE SEQUENCE [LARGE SCALE GENOMIC DNA]</scope>
    <source>
        <strain evidence="19 20">SORGH_AS_0887</strain>
    </source>
</reference>
<evidence type="ECO:0000256" key="10">
    <source>
        <dbReference type="ARBA" id="ARBA00023077"/>
    </source>
</evidence>
<evidence type="ECO:0000256" key="1">
    <source>
        <dbReference type="ARBA" id="ARBA00004571"/>
    </source>
</evidence>
<keyword evidence="6 14" id="KW-0812">Transmembrane</keyword>
<evidence type="ECO:0000256" key="15">
    <source>
        <dbReference type="PROSITE-ProRule" id="PRU10144"/>
    </source>
</evidence>
<keyword evidence="11 14" id="KW-0472">Membrane</keyword>
<sequence length="806" mass="89992">MPFHRYHVLAFAVVACMHQTTFAQPSIYNISSASLSQTMAQIARQNSVSLSADPELLKGKIAPSIKGSYDIDTAFNLALAGSGLQLLKNSDGTVYSLKKSELQEKPQARDVGQLKKIDVTATTSKNSNTTQLPVITVNAEEDGSAKNGYLVKKITGVGLWGERDLQDTPYSMTVISQDLIENTLAKDMNQIFKLNPTTQERGQASSNVGDVQWPNIRGFRVQNPIVNGISYANYISSTPMMQDIERVEIINGATGFLYGGGRVGGAINYITKKPTLEDLRNVTLGSYGDHSYYGHLDLGGQFNQEHTFGYRANIMFQDGELSNTTETEQKAASLVFDWKPLDQLYTDIKYSYKEALKKGGNSFFTSIDDRTSIKNNKSYNPNWLQNEIESNRVENNIKWKINDLFSLRTSMFYEKLKYRGDVSWITYKNNQIVGGKTNLYKYDWEETENNGMNVFLDSGFTTGNIDHMLTIGYSLNTSKLSIRDNNYNGYLIRNNMSLNELKNLAEPDLSLWSRPSGAGELKPNSRRQYNNILIGDDIAFNDQWSALIGANYATIMNKTYSSNTSYDKSKLTPTLSLIYKPLPDLTTYATYIESLEAGTVVGSQYSNANEVLAPLVSKQYEVGTKYNFSDGILLTGALFRIEKANQYSDLTTPIPKYVQDGLQIHQGIELGLTGKVNDHLTLISGLTLMDITVDQSNNKALEGKKPTEAASKMAKIYAEYNIPYINGLTITGGAFYTGKKYADGLNTDIMPAYTLFDLGMRYSSKIGNYPTTYNLNIQNITNKTYWTNSWQLGDPRTVAFSIKTQF</sequence>
<dbReference type="InterPro" id="IPR039426">
    <property type="entry name" value="TonB-dep_rcpt-like"/>
</dbReference>
<evidence type="ECO:0000256" key="16">
    <source>
        <dbReference type="RuleBase" id="RU003357"/>
    </source>
</evidence>
<keyword evidence="13 14" id="KW-0998">Cell outer membrane</keyword>
<gene>
    <name evidence="19" type="ORF">QE380_000634</name>
</gene>
<evidence type="ECO:0000256" key="3">
    <source>
        <dbReference type="ARBA" id="ARBA00022448"/>
    </source>
</evidence>
<dbReference type="SMART" id="SM00965">
    <property type="entry name" value="STN"/>
    <property type="match status" value="1"/>
</dbReference>
<dbReference type="Gene3D" id="3.55.50.30">
    <property type="match status" value="1"/>
</dbReference>
<dbReference type="InterPro" id="IPR011662">
    <property type="entry name" value="Secretin/TonB_short_N"/>
</dbReference>
<dbReference type="InterPro" id="IPR010917">
    <property type="entry name" value="TonB_rcpt_CS"/>
</dbReference>
<dbReference type="Proteomes" id="UP001233360">
    <property type="component" value="Unassembled WGS sequence"/>
</dbReference>
<evidence type="ECO:0000256" key="14">
    <source>
        <dbReference type="PROSITE-ProRule" id="PRU01360"/>
    </source>
</evidence>
<dbReference type="EMBL" id="JAUTBK010000002">
    <property type="protein sequence ID" value="MDQ1207711.1"/>
    <property type="molecule type" value="Genomic_DNA"/>
</dbReference>
<keyword evidence="5" id="KW-0410">Iron transport</keyword>
<evidence type="ECO:0000256" key="7">
    <source>
        <dbReference type="ARBA" id="ARBA00022729"/>
    </source>
</evidence>
<comment type="subcellular location">
    <subcellularLocation>
        <location evidence="1 14">Cell outer membrane</location>
        <topology evidence="1 14">Multi-pass membrane protein</topology>
    </subcellularLocation>
</comment>
<feature type="signal peptide" evidence="17">
    <location>
        <begin position="1"/>
        <end position="23"/>
    </location>
</feature>
<dbReference type="PROSITE" id="PS52016">
    <property type="entry name" value="TONB_DEPENDENT_REC_3"/>
    <property type="match status" value="1"/>
</dbReference>
<evidence type="ECO:0000259" key="18">
    <source>
        <dbReference type="SMART" id="SM00965"/>
    </source>
</evidence>
<keyword evidence="8" id="KW-0408">Iron</keyword>
<evidence type="ECO:0000256" key="4">
    <source>
        <dbReference type="ARBA" id="ARBA00022452"/>
    </source>
</evidence>
<evidence type="ECO:0000256" key="13">
    <source>
        <dbReference type="ARBA" id="ARBA00023237"/>
    </source>
</evidence>
<evidence type="ECO:0000256" key="6">
    <source>
        <dbReference type="ARBA" id="ARBA00022692"/>
    </source>
</evidence>
<evidence type="ECO:0000256" key="2">
    <source>
        <dbReference type="ARBA" id="ARBA00009810"/>
    </source>
</evidence>
<dbReference type="CDD" id="cd01347">
    <property type="entry name" value="ligand_gated_channel"/>
    <property type="match status" value="1"/>
</dbReference>
<dbReference type="PROSITE" id="PS01156">
    <property type="entry name" value="TONB_DEPENDENT_REC_2"/>
    <property type="match status" value="1"/>
</dbReference>
<dbReference type="Gene3D" id="2.40.170.20">
    <property type="entry name" value="TonB-dependent receptor, beta-barrel domain"/>
    <property type="match status" value="1"/>
</dbReference>
<proteinExistence type="inferred from homology"/>
<feature type="domain" description="Secretin/TonB short N-terminal" evidence="18">
    <location>
        <begin position="48"/>
        <end position="100"/>
    </location>
</feature>
<dbReference type="PANTHER" id="PTHR32552">
    <property type="entry name" value="FERRICHROME IRON RECEPTOR-RELATED"/>
    <property type="match status" value="1"/>
</dbReference>
<keyword evidence="12 19" id="KW-0675">Receptor</keyword>
<comment type="similarity">
    <text evidence="2 14 16">Belongs to the TonB-dependent receptor family.</text>
</comment>
<accession>A0ABU0UT33</accession>
<dbReference type="SUPFAM" id="SSF56935">
    <property type="entry name" value="Porins"/>
    <property type="match status" value="1"/>
</dbReference>
<keyword evidence="4 14" id="KW-1134">Transmembrane beta strand</keyword>
<keyword evidence="10 16" id="KW-0798">TonB box</keyword>
<dbReference type="Pfam" id="PF07715">
    <property type="entry name" value="Plug"/>
    <property type="match status" value="1"/>
</dbReference>
<evidence type="ECO:0000256" key="12">
    <source>
        <dbReference type="ARBA" id="ARBA00023170"/>
    </source>
</evidence>
<evidence type="ECO:0000256" key="5">
    <source>
        <dbReference type="ARBA" id="ARBA00022496"/>
    </source>
</evidence>
<dbReference type="InterPro" id="IPR000531">
    <property type="entry name" value="Beta-barrel_TonB"/>
</dbReference>
<keyword evidence="20" id="KW-1185">Reference proteome</keyword>
<evidence type="ECO:0000256" key="9">
    <source>
        <dbReference type="ARBA" id="ARBA00023065"/>
    </source>
</evidence>
<protein>
    <submittedName>
        <fullName evidence="19">Iron complex outermembrane receptor protein</fullName>
    </submittedName>
</protein>
<dbReference type="InterPro" id="IPR012910">
    <property type="entry name" value="Plug_dom"/>
</dbReference>
<keyword evidence="3 14" id="KW-0813">Transport</keyword>
<dbReference type="Pfam" id="PF00593">
    <property type="entry name" value="TonB_dep_Rec_b-barrel"/>
    <property type="match status" value="1"/>
</dbReference>
<name>A0ABU0UT33_ACIBI</name>
<organism evidence="19 20">
    <name type="scientific">Acinetobacter baylyi</name>
    <dbReference type="NCBI Taxonomy" id="202950"/>
    <lineage>
        <taxon>Bacteria</taxon>
        <taxon>Pseudomonadati</taxon>
        <taxon>Pseudomonadota</taxon>
        <taxon>Gammaproteobacteria</taxon>
        <taxon>Moraxellales</taxon>
        <taxon>Moraxellaceae</taxon>
        <taxon>Acinetobacter</taxon>
    </lineage>
</organism>
<feature type="short sequence motif" description="TonB C-terminal box" evidence="15">
    <location>
        <begin position="789"/>
        <end position="806"/>
    </location>
</feature>
<evidence type="ECO:0000313" key="19">
    <source>
        <dbReference type="EMBL" id="MDQ1207711.1"/>
    </source>
</evidence>
<dbReference type="InterPro" id="IPR037066">
    <property type="entry name" value="Plug_dom_sf"/>
</dbReference>
<dbReference type="InterPro" id="IPR036942">
    <property type="entry name" value="Beta-barrel_TonB_sf"/>
</dbReference>
<dbReference type="InterPro" id="IPR010105">
    <property type="entry name" value="TonB_sidphr_rcpt"/>
</dbReference>
<dbReference type="PROSITE" id="PS51257">
    <property type="entry name" value="PROKAR_LIPOPROTEIN"/>
    <property type="match status" value="1"/>
</dbReference>
<keyword evidence="9" id="KW-0406">Ion transport</keyword>
<evidence type="ECO:0000256" key="17">
    <source>
        <dbReference type="SAM" id="SignalP"/>
    </source>
</evidence>
<evidence type="ECO:0000256" key="11">
    <source>
        <dbReference type="ARBA" id="ARBA00023136"/>
    </source>
</evidence>
<feature type="chain" id="PRO_5047296894" evidence="17">
    <location>
        <begin position="24"/>
        <end position="806"/>
    </location>
</feature>
<dbReference type="RefSeq" id="WP_307002024.1">
    <property type="nucleotide sequence ID" value="NZ_JAUTBK010000002.1"/>
</dbReference>
<comment type="caution">
    <text evidence="19">The sequence shown here is derived from an EMBL/GenBank/DDBJ whole genome shotgun (WGS) entry which is preliminary data.</text>
</comment>
<dbReference type="NCBIfam" id="TIGR01783">
    <property type="entry name" value="TonB-siderophor"/>
    <property type="match status" value="1"/>
</dbReference>
<dbReference type="Gene3D" id="2.170.130.10">
    <property type="entry name" value="TonB-dependent receptor, plug domain"/>
    <property type="match status" value="1"/>
</dbReference>
<evidence type="ECO:0000313" key="20">
    <source>
        <dbReference type="Proteomes" id="UP001233360"/>
    </source>
</evidence>
<dbReference type="PANTHER" id="PTHR32552:SF82">
    <property type="entry name" value="FCUA PROTEIN"/>
    <property type="match status" value="1"/>
</dbReference>
<keyword evidence="7 17" id="KW-0732">Signal</keyword>
<evidence type="ECO:0000256" key="8">
    <source>
        <dbReference type="ARBA" id="ARBA00023004"/>
    </source>
</evidence>